<sequence length="232" mass="26539">MSTRAGVVKDREHGILHPSVISPKPRLKMTHIMVTVRAARIHGSLPNIAKNRLATEDRQRCIQHLRAVCRHQVSVQYDLSIQLKQEPRVRPSAWKFSAPNPPYCTIGGPRTFNSRQQPPTSKLQVVRRILHDNLDFRLATQNDRYNRADAHLKKLGFKEAKQRLRHRRFCAAPAFIPSFFWQVSATASESPIHFHTLSDSNVRQYTATNIETVPENATREILTLFGNICIGH</sequence>
<protein>
    <submittedName>
        <fullName evidence="1">Uncharacterized protein</fullName>
    </submittedName>
</protein>
<feature type="non-terminal residue" evidence="1">
    <location>
        <position position="232"/>
    </location>
</feature>
<dbReference type="Proteomes" id="UP001221142">
    <property type="component" value="Unassembled WGS sequence"/>
</dbReference>
<proteinExistence type="predicted"/>
<accession>A0AAD7CMR7</accession>
<dbReference type="EMBL" id="JARKIF010000001">
    <property type="protein sequence ID" value="KAJ7650887.1"/>
    <property type="molecule type" value="Genomic_DNA"/>
</dbReference>
<evidence type="ECO:0000313" key="1">
    <source>
        <dbReference type="EMBL" id="KAJ7650887.1"/>
    </source>
</evidence>
<organism evidence="1 2">
    <name type="scientific">Roridomyces roridus</name>
    <dbReference type="NCBI Taxonomy" id="1738132"/>
    <lineage>
        <taxon>Eukaryota</taxon>
        <taxon>Fungi</taxon>
        <taxon>Dikarya</taxon>
        <taxon>Basidiomycota</taxon>
        <taxon>Agaricomycotina</taxon>
        <taxon>Agaricomycetes</taxon>
        <taxon>Agaricomycetidae</taxon>
        <taxon>Agaricales</taxon>
        <taxon>Marasmiineae</taxon>
        <taxon>Mycenaceae</taxon>
        <taxon>Roridomyces</taxon>
    </lineage>
</organism>
<evidence type="ECO:0000313" key="2">
    <source>
        <dbReference type="Proteomes" id="UP001221142"/>
    </source>
</evidence>
<dbReference type="AlphaFoldDB" id="A0AAD7CMR7"/>
<name>A0AAD7CMR7_9AGAR</name>
<reference evidence="1" key="1">
    <citation type="submission" date="2023-03" db="EMBL/GenBank/DDBJ databases">
        <title>Massive genome expansion in bonnet fungi (Mycena s.s.) driven by repeated elements and novel gene families across ecological guilds.</title>
        <authorList>
            <consortium name="Lawrence Berkeley National Laboratory"/>
            <person name="Harder C.B."/>
            <person name="Miyauchi S."/>
            <person name="Viragh M."/>
            <person name="Kuo A."/>
            <person name="Thoen E."/>
            <person name="Andreopoulos B."/>
            <person name="Lu D."/>
            <person name="Skrede I."/>
            <person name="Drula E."/>
            <person name="Henrissat B."/>
            <person name="Morin E."/>
            <person name="Kohler A."/>
            <person name="Barry K."/>
            <person name="LaButti K."/>
            <person name="Morin E."/>
            <person name="Salamov A."/>
            <person name="Lipzen A."/>
            <person name="Mereny Z."/>
            <person name="Hegedus B."/>
            <person name="Baldrian P."/>
            <person name="Stursova M."/>
            <person name="Weitz H."/>
            <person name="Taylor A."/>
            <person name="Grigoriev I.V."/>
            <person name="Nagy L.G."/>
            <person name="Martin F."/>
            <person name="Kauserud H."/>
        </authorList>
    </citation>
    <scope>NUCLEOTIDE SEQUENCE</scope>
    <source>
        <strain evidence="1">9284</strain>
    </source>
</reference>
<gene>
    <name evidence="1" type="ORF">FB45DRAFT_889029</name>
</gene>
<keyword evidence="2" id="KW-1185">Reference proteome</keyword>
<comment type="caution">
    <text evidence="1">The sequence shown here is derived from an EMBL/GenBank/DDBJ whole genome shotgun (WGS) entry which is preliminary data.</text>
</comment>